<evidence type="ECO:0000313" key="5">
    <source>
        <dbReference type="EMBL" id="CAI5448188.1"/>
    </source>
</evidence>
<evidence type="ECO:0000256" key="3">
    <source>
        <dbReference type="ARBA" id="ARBA00023295"/>
    </source>
</evidence>
<comment type="caution">
    <text evidence="5">The sequence shown here is derived from an EMBL/GenBank/DDBJ whole genome shotgun (WGS) entry which is preliminary data.</text>
</comment>
<dbReference type="InterPro" id="IPR017853">
    <property type="entry name" value="GH"/>
</dbReference>
<gene>
    <name evidence="5" type="ORF">CAMP_LOCUS10825</name>
</gene>
<keyword evidence="2" id="KW-0378">Hydrolase</keyword>
<dbReference type="PANTHER" id="PTHR10353:SF36">
    <property type="entry name" value="LP05116P"/>
    <property type="match status" value="1"/>
</dbReference>
<dbReference type="SUPFAM" id="SSF51445">
    <property type="entry name" value="(Trans)glycosidases"/>
    <property type="match status" value="1"/>
</dbReference>
<keyword evidence="3" id="KW-0326">Glycosidase</keyword>
<evidence type="ECO:0000256" key="1">
    <source>
        <dbReference type="ARBA" id="ARBA00010838"/>
    </source>
</evidence>
<proteinExistence type="inferred from homology"/>
<dbReference type="FunFam" id="3.20.20.80:FF:000099">
    <property type="entry name" value="Lactase-phlorizin hydrolase, putative"/>
    <property type="match status" value="1"/>
</dbReference>
<accession>A0A9P1IM62</accession>
<dbReference type="PROSITE" id="PS00653">
    <property type="entry name" value="GLYCOSYL_HYDROL_F1_2"/>
    <property type="match status" value="1"/>
</dbReference>
<dbReference type="PRINTS" id="PR00131">
    <property type="entry name" value="GLHYDRLASE1"/>
</dbReference>
<organism evidence="5 6">
    <name type="scientific">Caenorhabditis angaria</name>
    <dbReference type="NCBI Taxonomy" id="860376"/>
    <lineage>
        <taxon>Eukaryota</taxon>
        <taxon>Metazoa</taxon>
        <taxon>Ecdysozoa</taxon>
        <taxon>Nematoda</taxon>
        <taxon>Chromadorea</taxon>
        <taxon>Rhabditida</taxon>
        <taxon>Rhabditina</taxon>
        <taxon>Rhabditomorpha</taxon>
        <taxon>Rhabditoidea</taxon>
        <taxon>Rhabditidae</taxon>
        <taxon>Peloderinae</taxon>
        <taxon>Caenorhabditis</taxon>
    </lineage>
</organism>
<dbReference type="InterPro" id="IPR001360">
    <property type="entry name" value="Glyco_hydro_1"/>
</dbReference>
<reference evidence="5" key="1">
    <citation type="submission" date="2022-11" db="EMBL/GenBank/DDBJ databases">
        <authorList>
            <person name="Kikuchi T."/>
        </authorList>
    </citation>
    <scope>NUCLEOTIDE SEQUENCE</scope>
    <source>
        <strain evidence="5">PS1010</strain>
    </source>
</reference>
<evidence type="ECO:0000256" key="2">
    <source>
        <dbReference type="ARBA" id="ARBA00022801"/>
    </source>
</evidence>
<evidence type="ECO:0000256" key="4">
    <source>
        <dbReference type="RuleBase" id="RU003690"/>
    </source>
</evidence>
<comment type="similarity">
    <text evidence="1 4">Belongs to the glycosyl hydrolase 1 family.</text>
</comment>
<evidence type="ECO:0000313" key="6">
    <source>
        <dbReference type="Proteomes" id="UP001152747"/>
    </source>
</evidence>
<dbReference type="Proteomes" id="UP001152747">
    <property type="component" value="Unassembled WGS sequence"/>
</dbReference>
<name>A0A9P1IM62_9PELO</name>
<dbReference type="GO" id="GO:0005975">
    <property type="term" value="P:carbohydrate metabolic process"/>
    <property type="evidence" value="ECO:0007669"/>
    <property type="project" value="InterPro"/>
</dbReference>
<dbReference type="AlphaFoldDB" id="A0A9P1IM62"/>
<sequence>MKFPKNFKFATATAAYQIEGARLLDGRGRSTWDEIREQPGRIADNSNIDLSCEGRLKFREDVELLKEIGVTTYRFSVSWSRILPNGDISKVNQDAIDYYRELCHLLVDANIEPIITLFHADMPLQVFDSGSWLNWKNCQHFIDFSEVCFKNFGDLVKTWITFNEINMQAWCGLVKFKGQPWHCPDRPEPENKKEIPYLAASNMLLAHAEIYHLYQRIYKKLQNGKIGIVNGGRFSFPATESEEDIEARNRAIDWLFNYTIEPIFGDGWPKRMEKMNLMKFSDEQKMKIKGSADFLGINYYVSHKVKKLEKLENAPSQCEADGDFDFAEDDWEKICGETWVKYVPEGLYELLKYVKNKYGDVPIWITENGCMDIDGDPLEDNHRVRYIQGHLEAVSKALVNGCNVIGYTVWSLMDNFEWDDGFAVRFGICRIDFENDPKKEKSSQKICEIL</sequence>
<dbReference type="Gene3D" id="3.20.20.80">
    <property type="entry name" value="Glycosidases"/>
    <property type="match status" value="1"/>
</dbReference>
<dbReference type="Pfam" id="PF00232">
    <property type="entry name" value="Glyco_hydro_1"/>
    <property type="match status" value="1"/>
</dbReference>
<protein>
    <submittedName>
        <fullName evidence="5">Uncharacterized protein</fullName>
    </submittedName>
</protein>
<dbReference type="PANTHER" id="PTHR10353">
    <property type="entry name" value="GLYCOSYL HYDROLASE"/>
    <property type="match status" value="1"/>
</dbReference>
<dbReference type="OrthoDB" id="65569at2759"/>
<dbReference type="InterPro" id="IPR033132">
    <property type="entry name" value="GH_1_N_CS"/>
</dbReference>
<keyword evidence="6" id="KW-1185">Reference proteome</keyword>
<dbReference type="EMBL" id="CANHGI010000004">
    <property type="protein sequence ID" value="CAI5448188.1"/>
    <property type="molecule type" value="Genomic_DNA"/>
</dbReference>
<dbReference type="GO" id="GO:0008422">
    <property type="term" value="F:beta-glucosidase activity"/>
    <property type="evidence" value="ECO:0007669"/>
    <property type="project" value="TreeGrafter"/>
</dbReference>